<dbReference type="WBParaSite" id="L893_g6640.t1">
    <property type="protein sequence ID" value="L893_g6640.t1"/>
    <property type="gene ID" value="L893_g6640"/>
</dbReference>
<feature type="region of interest" description="Disordered" evidence="1">
    <location>
        <begin position="60"/>
        <end position="96"/>
    </location>
</feature>
<evidence type="ECO:0000313" key="3">
    <source>
        <dbReference type="WBParaSite" id="L893_g6640.t1"/>
    </source>
</evidence>
<feature type="compositionally biased region" description="Basic and acidic residues" evidence="1">
    <location>
        <begin position="86"/>
        <end position="96"/>
    </location>
</feature>
<evidence type="ECO:0000313" key="2">
    <source>
        <dbReference type="Proteomes" id="UP000095287"/>
    </source>
</evidence>
<organism evidence="2 3">
    <name type="scientific">Steinernema glaseri</name>
    <dbReference type="NCBI Taxonomy" id="37863"/>
    <lineage>
        <taxon>Eukaryota</taxon>
        <taxon>Metazoa</taxon>
        <taxon>Ecdysozoa</taxon>
        <taxon>Nematoda</taxon>
        <taxon>Chromadorea</taxon>
        <taxon>Rhabditida</taxon>
        <taxon>Tylenchina</taxon>
        <taxon>Panagrolaimomorpha</taxon>
        <taxon>Strongyloidoidea</taxon>
        <taxon>Steinernematidae</taxon>
        <taxon>Steinernema</taxon>
    </lineage>
</organism>
<proteinExistence type="predicted"/>
<sequence>MARQFEVVPIPGREVVQRNFANLLKNGYEIGKKKYSNNRITLNDRFTLMYHGFTLREVQPVSPSASDTESDGESSNNTVSSGTVVNDRKEAVEKEPVPSIKRHCVHIFLADEKKEEEQLLNLTANVEKKSSKETSKEVPKKRKRTRRVKNSMGKREAKKVDVKDAMTVEGTTSAVSGLSLGDES</sequence>
<evidence type="ECO:0000256" key="1">
    <source>
        <dbReference type="SAM" id="MobiDB-lite"/>
    </source>
</evidence>
<keyword evidence="2" id="KW-1185">Reference proteome</keyword>
<dbReference type="Proteomes" id="UP000095287">
    <property type="component" value="Unplaced"/>
</dbReference>
<name>A0A1I8AKD4_9BILA</name>
<feature type="compositionally biased region" description="Basic and acidic residues" evidence="1">
    <location>
        <begin position="126"/>
        <end position="138"/>
    </location>
</feature>
<accession>A0A1I8AKD4</accession>
<feature type="compositionally biased region" description="Basic residues" evidence="1">
    <location>
        <begin position="139"/>
        <end position="149"/>
    </location>
</feature>
<feature type="compositionally biased region" description="Low complexity" evidence="1">
    <location>
        <begin position="74"/>
        <end position="85"/>
    </location>
</feature>
<feature type="region of interest" description="Disordered" evidence="1">
    <location>
        <begin position="125"/>
        <end position="160"/>
    </location>
</feature>
<protein>
    <submittedName>
        <fullName evidence="3">DUF2439 domain-containing protein</fullName>
    </submittedName>
</protein>
<dbReference type="AlphaFoldDB" id="A0A1I8AKD4"/>
<reference evidence="3" key="1">
    <citation type="submission" date="2016-11" db="UniProtKB">
        <authorList>
            <consortium name="WormBaseParasite"/>
        </authorList>
    </citation>
    <scope>IDENTIFICATION</scope>
</reference>